<keyword evidence="15 18" id="KW-0057">Aromatic amino acid biosynthesis</keyword>
<dbReference type="InterPro" id="IPR050071">
    <property type="entry name" value="Dehydroquinate_synthase"/>
</dbReference>
<gene>
    <name evidence="18" type="primary">aroB</name>
    <name evidence="21" type="ORF">OPHB3_1371</name>
</gene>
<evidence type="ECO:0000256" key="16">
    <source>
        <dbReference type="ARBA" id="ARBA00023239"/>
    </source>
</evidence>
<feature type="binding site" evidence="18">
    <location>
        <position position="258"/>
    </location>
    <ligand>
        <name>Zn(2+)</name>
        <dbReference type="ChEBI" id="CHEBI:29105"/>
    </ligand>
</feature>
<evidence type="ECO:0000259" key="19">
    <source>
        <dbReference type="Pfam" id="PF01761"/>
    </source>
</evidence>
<dbReference type="Pfam" id="PF01761">
    <property type="entry name" value="DHQ_synthase"/>
    <property type="match status" value="1"/>
</dbReference>
<dbReference type="GO" id="GO:0008652">
    <property type="term" value="P:amino acid biosynthetic process"/>
    <property type="evidence" value="ECO:0007669"/>
    <property type="project" value="UniProtKB-KW"/>
</dbReference>
<comment type="similarity">
    <text evidence="6 18">Belongs to the sugar phosphate cyclases superfamily. Dehydroquinate synthase family.</text>
</comment>
<dbReference type="GO" id="GO:0009073">
    <property type="term" value="P:aromatic amino acid family biosynthetic process"/>
    <property type="evidence" value="ECO:0007669"/>
    <property type="project" value="UniProtKB-KW"/>
</dbReference>
<dbReference type="InterPro" id="IPR016037">
    <property type="entry name" value="DHQ_synth_AroB"/>
</dbReference>
<evidence type="ECO:0000313" key="22">
    <source>
        <dbReference type="Proteomes" id="UP000052946"/>
    </source>
</evidence>
<evidence type="ECO:0000256" key="9">
    <source>
        <dbReference type="ARBA" id="ARBA00022490"/>
    </source>
</evidence>
<comment type="function">
    <text evidence="18">Catalyzes the conversion of 3-deoxy-D-arabino-heptulosonate 7-phosphate (DAHP) to dehydroquinate (DHQ).</text>
</comment>
<evidence type="ECO:0000256" key="11">
    <source>
        <dbReference type="ARBA" id="ARBA00022723"/>
    </source>
</evidence>
<keyword evidence="16 18" id="KW-0456">Lyase</keyword>
<accession>A0A0U9HCH8</accession>
<sequence>MEEIVIKSSMHDYTITMGEGIRSQLSNFLSKAYSSILIVTDEKVGELFLEDVLAGLDNEHIFHTSINAGEQSKDIATFYKLQTIALECGLDRNSLIIALGGGVVGDLAGFVAATFMRGVDYIQMPTTILAHDSSVGGKVAINHEYGKNLIGSFYPPTAVIYDMETLSTLPTKEVRSGYAELVKEALITDHITLVNVLKADLNNLIPSKLSRDLKAGILKKAAIVQLDEKEAGVRKYLNLGHTLGHALESYHGYGKLTHGEAVAIGTLFSLHISEDLFHTNLPYKEIYDWMKVNDYPLHAKLLSDTEVLIKKMKADKKTVDNNIQMVLLETTGKPVNRIVSDEALQTYLHSFSKRLVEV</sequence>
<keyword evidence="11 18" id="KW-0479">Metal-binding</keyword>
<dbReference type="SUPFAM" id="SSF56796">
    <property type="entry name" value="Dehydroquinate synthase-like"/>
    <property type="match status" value="1"/>
</dbReference>
<comment type="subcellular location">
    <subcellularLocation>
        <location evidence="4 18">Cytoplasm</location>
    </subcellularLocation>
</comment>
<dbReference type="EMBL" id="BBXV01000014">
    <property type="protein sequence ID" value="GAQ17446.1"/>
    <property type="molecule type" value="Genomic_DNA"/>
</dbReference>
<evidence type="ECO:0000256" key="4">
    <source>
        <dbReference type="ARBA" id="ARBA00004496"/>
    </source>
</evidence>
<dbReference type="PIRSF" id="PIRSF001455">
    <property type="entry name" value="DHQ_synth"/>
    <property type="match status" value="1"/>
</dbReference>
<keyword evidence="9 18" id="KW-0963">Cytoplasm</keyword>
<dbReference type="Gene3D" id="1.20.1090.10">
    <property type="entry name" value="Dehydroquinate synthase-like - alpha domain"/>
    <property type="match status" value="1"/>
</dbReference>
<evidence type="ECO:0000256" key="14">
    <source>
        <dbReference type="ARBA" id="ARBA00023027"/>
    </source>
</evidence>
<dbReference type="GO" id="GO:0003856">
    <property type="term" value="F:3-dehydroquinate synthase activity"/>
    <property type="evidence" value="ECO:0007669"/>
    <property type="project" value="UniProtKB-UniRule"/>
</dbReference>
<comment type="cofactor">
    <cofactor evidence="18">
        <name>Co(2+)</name>
        <dbReference type="ChEBI" id="CHEBI:48828"/>
    </cofactor>
    <cofactor evidence="18">
        <name>Zn(2+)</name>
        <dbReference type="ChEBI" id="CHEBI:29105"/>
    </cofactor>
    <text evidence="18">Binds 1 divalent metal cation per subunit. Can use either Co(2+) or Zn(2+).</text>
</comment>
<comment type="caution">
    <text evidence="21">The sequence shown here is derived from an EMBL/GenBank/DDBJ whole genome shotgun (WGS) entry which is preliminary data.</text>
</comment>
<dbReference type="InterPro" id="IPR030963">
    <property type="entry name" value="DHQ_synth_fam"/>
</dbReference>
<comment type="cofactor">
    <cofactor evidence="2 18">
        <name>NAD(+)</name>
        <dbReference type="ChEBI" id="CHEBI:57540"/>
    </cofactor>
</comment>
<dbReference type="GO" id="GO:0046872">
    <property type="term" value="F:metal ion binding"/>
    <property type="evidence" value="ECO:0007669"/>
    <property type="project" value="UniProtKB-KW"/>
</dbReference>
<evidence type="ECO:0000259" key="20">
    <source>
        <dbReference type="Pfam" id="PF24621"/>
    </source>
</evidence>
<feature type="binding site" evidence="18">
    <location>
        <position position="241"/>
    </location>
    <ligand>
        <name>Zn(2+)</name>
        <dbReference type="ChEBI" id="CHEBI:29105"/>
    </ligand>
</feature>
<dbReference type="HAMAP" id="MF_00110">
    <property type="entry name" value="DHQ_synthase"/>
    <property type="match status" value="1"/>
</dbReference>
<evidence type="ECO:0000256" key="10">
    <source>
        <dbReference type="ARBA" id="ARBA00022605"/>
    </source>
</evidence>
<evidence type="ECO:0000256" key="13">
    <source>
        <dbReference type="ARBA" id="ARBA00022833"/>
    </source>
</evidence>
<comment type="pathway">
    <text evidence="5 18">Metabolic intermediate biosynthesis; chorismate biosynthesis; chorismate from D-erythrose 4-phosphate and phosphoenolpyruvate: step 2/7.</text>
</comment>
<keyword evidence="12 18" id="KW-0547">Nucleotide-binding</keyword>
<proteinExistence type="inferred from homology"/>
<protein>
    <recommendedName>
        <fullName evidence="8 18">3-dehydroquinate synthase</fullName>
        <shortName evidence="18">DHQS</shortName>
        <ecNumber evidence="7 18">4.2.3.4</ecNumber>
    </recommendedName>
</protein>
<dbReference type="GO" id="GO:0000166">
    <property type="term" value="F:nucleotide binding"/>
    <property type="evidence" value="ECO:0007669"/>
    <property type="project" value="UniProtKB-KW"/>
</dbReference>
<evidence type="ECO:0000256" key="6">
    <source>
        <dbReference type="ARBA" id="ARBA00005412"/>
    </source>
</evidence>
<dbReference type="OrthoDB" id="9806583at2"/>
<feature type="domain" description="3-dehydroquinate synthase N-terminal" evidence="19">
    <location>
        <begin position="65"/>
        <end position="175"/>
    </location>
</feature>
<dbReference type="UniPathway" id="UPA00053">
    <property type="reaction ID" value="UER00085"/>
</dbReference>
<keyword evidence="10 18" id="KW-0028">Amino-acid biosynthesis</keyword>
<comment type="catalytic activity">
    <reaction evidence="1 18">
        <text>7-phospho-2-dehydro-3-deoxy-D-arabino-heptonate = 3-dehydroquinate + phosphate</text>
        <dbReference type="Rhea" id="RHEA:21968"/>
        <dbReference type="ChEBI" id="CHEBI:32364"/>
        <dbReference type="ChEBI" id="CHEBI:43474"/>
        <dbReference type="ChEBI" id="CHEBI:58394"/>
        <dbReference type="EC" id="4.2.3.4"/>
    </reaction>
</comment>
<dbReference type="FunFam" id="3.40.50.1970:FF:000007">
    <property type="entry name" value="Pentafunctional AROM polypeptide"/>
    <property type="match status" value="1"/>
</dbReference>
<name>A0A0U9HCH8_9BACI</name>
<feature type="domain" description="3-dehydroquinate synthase C-terminal" evidence="20">
    <location>
        <begin position="177"/>
        <end position="318"/>
    </location>
</feature>
<feature type="binding site" evidence="18">
    <location>
        <begin position="165"/>
        <end position="168"/>
    </location>
    <ligand>
        <name>NAD(+)</name>
        <dbReference type="ChEBI" id="CHEBI:57540"/>
    </ligand>
</feature>
<organism evidence="21 22">
    <name type="scientific">Oceanobacillus picturae</name>
    <dbReference type="NCBI Taxonomy" id="171693"/>
    <lineage>
        <taxon>Bacteria</taxon>
        <taxon>Bacillati</taxon>
        <taxon>Bacillota</taxon>
        <taxon>Bacilli</taxon>
        <taxon>Bacillales</taxon>
        <taxon>Bacillaceae</taxon>
        <taxon>Oceanobacillus</taxon>
    </lineage>
</organism>
<comment type="cofactor">
    <cofactor evidence="3">
        <name>Zn(2+)</name>
        <dbReference type="ChEBI" id="CHEBI:29105"/>
    </cofactor>
</comment>
<dbReference type="EC" id="4.2.3.4" evidence="7 18"/>
<feature type="binding site" evidence="18">
    <location>
        <position position="180"/>
    </location>
    <ligand>
        <name>Zn(2+)</name>
        <dbReference type="ChEBI" id="CHEBI:29105"/>
    </ligand>
</feature>
<dbReference type="Gene3D" id="3.40.50.1970">
    <property type="match status" value="1"/>
</dbReference>
<dbReference type="InterPro" id="IPR056179">
    <property type="entry name" value="DHQS_C"/>
</dbReference>
<dbReference type="GO" id="GO:0009423">
    <property type="term" value="P:chorismate biosynthetic process"/>
    <property type="evidence" value="ECO:0007669"/>
    <property type="project" value="UniProtKB-UniRule"/>
</dbReference>
<evidence type="ECO:0000256" key="7">
    <source>
        <dbReference type="ARBA" id="ARBA00013031"/>
    </source>
</evidence>
<dbReference type="AlphaFoldDB" id="A0A0U9HCH8"/>
<feature type="binding site" evidence="18">
    <location>
        <position position="147"/>
    </location>
    <ligand>
        <name>NAD(+)</name>
        <dbReference type="ChEBI" id="CHEBI:57540"/>
    </ligand>
</feature>
<evidence type="ECO:0000256" key="8">
    <source>
        <dbReference type="ARBA" id="ARBA00017684"/>
    </source>
</evidence>
<dbReference type="PANTHER" id="PTHR43622">
    <property type="entry name" value="3-DEHYDROQUINATE SYNTHASE"/>
    <property type="match status" value="1"/>
</dbReference>
<evidence type="ECO:0000256" key="3">
    <source>
        <dbReference type="ARBA" id="ARBA00001947"/>
    </source>
</evidence>
<evidence type="ECO:0000256" key="12">
    <source>
        <dbReference type="ARBA" id="ARBA00022741"/>
    </source>
</evidence>
<evidence type="ECO:0000256" key="5">
    <source>
        <dbReference type="ARBA" id="ARBA00004661"/>
    </source>
</evidence>
<reference evidence="21 22" key="2">
    <citation type="journal article" date="2016" name="Genome Announc.">
        <title>Draft Genome Sequence of Oceanobacillus picturae Heshi-B3, Isolated from Fermented Rice Bran in a Traditional Japanese Seafood Dish.</title>
        <authorList>
            <person name="Akuzawa S."/>
            <person name="Nagaoka J."/>
            <person name="Kanekatsu M."/>
            <person name="Kanesaki Y."/>
            <person name="Suzuki T."/>
        </authorList>
    </citation>
    <scope>NUCLEOTIDE SEQUENCE [LARGE SCALE GENOMIC DNA]</scope>
    <source>
        <strain evidence="21 22">Heshi-B3</strain>
    </source>
</reference>
<dbReference type="GO" id="GO:0005737">
    <property type="term" value="C:cytoplasm"/>
    <property type="evidence" value="ECO:0007669"/>
    <property type="project" value="UniProtKB-SubCell"/>
</dbReference>
<dbReference type="RefSeq" id="WP_058949811.1">
    <property type="nucleotide sequence ID" value="NZ_BBXV01000014.1"/>
</dbReference>
<dbReference type="Pfam" id="PF24621">
    <property type="entry name" value="DHQS_C"/>
    <property type="match status" value="1"/>
</dbReference>
<evidence type="ECO:0000256" key="1">
    <source>
        <dbReference type="ARBA" id="ARBA00001393"/>
    </source>
</evidence>
<reference evidence="22" key="1">
    <citation type="submission" date="2015-07" db="EMBL/GenBank/DDBJ databases">
        <title>Draft Genome Sequence of Oceanobacillus picturae Heshi-B3 that Was Isolated from Fermented Rice Bran with Aging Salted Mackerel, Which Was Named Heshiko as Traditional Fermented Seafood in Japan.</title>
        <authorList>
            <person name="Akuzawa S."/>
            <person name="Nakagawa J."/>
            <person name="Kanekatsu T."/>
            <person name="Kanesaki Y."/>
            <person name="Suzuki T."/>
        </authorList>
    </citation>
    <scope>NUCLEOTIDE SEQUENCE [LARGE SCALE GENOMIC DNA]</scope>
    <source>
        <strain evidence="22">Heshi-B3</strain>
    </source>
</reference>
<dbReference type="NCBIfam" id="TIGR01357">
    <property type="entry name" value="aroB"/>
    <property type="match status" value="1"/>
</dbReference>
<evidence type="ECO:0000313" key="21">
    <source>
        <dbReference type="EMBL" id="GAQ17446.1"/>
    </source>
</evidence>
<comment type="caution">
    <text evidence="18">Lacks conserved residue(s) required for the propagation of feature annotation.</text>
</comment>
<keyword evidence="13 18" id="KW-0862">Zinc</keyword>
<evidence type="ECO:0000256" key="2">
    <source>
        <dbReference type="ARBA" id="ARBA00001911"/>
    </source>
</evidence>
<feature type="binding site" evidence="18">
    <location>
        <begin position="126"/>
        <end position="127"/>
    </location>
    <ligand>
        <name>NAD(+)</name>
        <dbReference type="ChEBI" id="CHEBI:57540"/>
    </ligand>
</feature>
<feature type="binding site" evidence="18">
    <location>
        <begin position="102"/>
        <end position="106"/>
    </location>
    <ligand>
        <name>NAD(+)</name>
        <dbReference type="ChEBI" id="CHEBI:57540"/>
    </ligand>
</feature>
<feature type="binding site" evidence="18">
    <location>
        <position position="138"/>
    </location>
    <ligand>
        <name>NAD(+)</name>
        <dbReference type="ChEBI" id="CHEBI:57540"/>
    </ligand>
</feature>
<evidence type="ECO:0000256" key="17">
    <source>
        <dbReference type="ARBA" id="ARBA00023285"/>
    </source>
</evidence>
<keyword evidence="14 18" id="KW-0520">NAD</keyword>
<keyword evidence="17 18" id="KW-0170">Cobalt</keyword>
<evidence type="ECO:0000256" key="15">
    <source>
        <dbReference type="ARBA" id="ARBA00023141"/>
    </source>
</evidence>
<evidence type="ECO:0000256" key="18">
    <source>
        <dbReference type="HAMAP-Rule" id="MF_00110"/>
    </source>
</evidence>
<dbReference type="PANTHER" id="PTHR43622:SF7">
    <property type="entry name" value="3-DEHYDROQUINATE SYNTHASE, CHLOROPLASTIC"/>
    <property type="match status" value="1"/>
</dbReference>
<dbReference type="CDD" id="cd08195">
    <property type="entry name" value="DHQS"/>
    <property type="match status" value="1"/>
</dbReference>
<dbReference type="Proteomes" id="UP000052946">
    <property type="component" value="Unassembled WGS sequence"/>
</dbReference>
<dbReference type="InterPro" id="IPR030960">
    <property type="entry name" value="DHQS/DOIS_N"/>
</dbReference>